<keyword evidence="1" id="KW-1133">Transmembrane helix</keyword>
<dbReference type="CTD" id="9801875"/>
<name>A0A6A5GDN4_CAERE</name>
<accession>A0A6A5GDN4</accession>
<evidence type="ECO:0000313" key="2">
    <source>
        <dbReference type="EMBL" id="KAF1753180.1"/>
    </source>
</evidence>
<dbReference type="Proteomes" id="UP000483820">
    <property type="component" value="Chromosome V"/>
</dbReference>
<keyword evidence="1" id="KW-0812">Transmembrane</keyword>
<feature type="transmembrane region" description="Helical" evidence="1">
    <location>
        <begin position="134"/>
        <end position="154"/>
    </location>
</feature>
<evidence type="ECO:0000313" key="3">
    <source>
        <dbReference type="Proteomes" id="UP000483820"/>
    </source>
</evidence>
<feature type="transmembrane region" description="Helical" evidence="1">
    <location>
        <begin position="48"/>
        <end position="68"/>
    </location>
</feature>
<comment type="caution">
    <text evidence="2">The sequence shown here is derived from an EMBL/GenBank/DDBJ whole genome shotgun (WGS) entry which is preliminary data.</text>
</comment>
<feature type="transmembrane region" description="Helical" evidence="1">
    <location>
        <begin position="109"/>
        <end position="128"/>
    </location>
</feature>
<dbReference type="AlphaFoldDB" id="A0A6A5GDN4"/>
<organism evidence="2 3">
    <name type="scientific">Caenorhabditis remanei</name>
    <name type="common">Caenorhabditis vulgaris</name>
    <dbReference type="NCBI Taxonomy" id="31234"/>
    <lineage>
        <taxon>Eukaryota</taxon>
        <taxon>Metazoa</taxon>
        <taxon>Ecdysozoa</taxon>
        <taxon>Nematoda</taxon>
        <taxon>Chromadorea</taxon>
        <taxon>Rhabditida</taxon>
        <taxon>Rhabditina</taxon>
        <taxon>Rhabditomorpha</taxon>
        <taxon>Rhabditoidea</taxon>
        <taxon>Rhabditidae</taxon>
        <taxon>Peloderinae</taxon>
        <taxon>Caenorhabditis</taxon>
    </lineage>
</organism>
<protein>
    <submittedName>
        <fullName evidence="2">Uncharacterized protein</fullName>
    </submittedName>
</protein>
<dbReference type="EMBL" id="WUAV01000005">
    <property type="protein sequence ID" value="KAF1753180.1"/>
    <property type="molecule type" value="Genomic_DNA"/>
</dbReference>
<dbReference type="GeneID" id="9801875"/>
<feature type="transmembrane region" description="Helical" evidence="1">
    <location>
        <begin position="17"/>
        <end position="42"/>
    </location>
</feature>
<dbReference type="KEGG" id="crq:GCK72_019736"/>
<keyword evidence="1" id="KW-0472">Membrane</keyword>
<gene>
    <name evidence="2" type="ORF">GCK72_019736</name>
</gene>
<evidence type="ECO:0000256" key="1">
    <source>
        <dbReference type="SAM" id="Phobius"/>
    </source>
</evidence>
<sequence>MDVEKQEQCKKPCKDEAVFYIAINTILYLIPPVFLVTIGILNIDDSTFTIWIFLTSSLMLVYIASYWMNLLNEAKYTSTVTEKSEVLSEEKYLKTKDTIEHHQLLMKMIFYLLFSYGFCFSIQMIALGSQRLDYHIEILVFCCFFLFFYMIEFARFFQLQILRWQEGVYEKTIEHLKFRHVPEMYELQNCVIQIYNDLDLILNQLKFMFFVCYF</sequence>
<reference evidence="2 3" key="1">
    <citation type="submission" date="2019-12" db="EMBL/GenBank/DDBJ databases">
        <title>Chromosome-level assembly of the Caenorhabditis remanei genome.</title>
        <authorList>
            <person name="Teterina A.A."/>
            <person name="Willis J.H."/>
            <person name="Phillips P.C."/>
        </authorList>
    </citation>
    <scope>NUCLEOTIDE SEQUENCE [LARGE SCALE GENOMIC DNA]</scope>
    <source>
        <strain evidence="2 3">PX506</strain>
        <tissue evidence="2">Whole organism</tissue>
    </source>
</reference>
<dbReference type="RefSeq" id="XP_003098543.2">
    <property type="nucleotide sequence ID" value="XM_003098495.2"/>
</dbReference>
<proteinExistence type="predicted"/>